<dbReference type="AlphaFoldDB" id="A0A4Q0YRJ6"/>
<dbReference type="InterPro" id="IPR016181">
    <property type="entry name" value="Acyl_CoA_acyltransferase"/>
</dbReference>
<proteinExistence type="predicted"/>
<dbReference type="Proteomes" id="UP000290287">
    <property type="component" value="Unassembled WGS sequence"/>
</dbReference>
<gene>
    <name evidence="2" type="ORF">CS022_11085</name>
</gene>
<evidence type="ECO:0000313" key="2">
    <source>
        <dbReference type="EMBL" id="RXJ73265.1"/>
    </source>
</evidence>
<dbReference type="SUPFAM" id="SSF55729">
    <property type="entry name" value="Acyl-CoA N-acyltransferases (Nat)"/>
    <property type="match status" value="1"/>
</dbReference>
<evidence type="ECO:0000313" key="3">
    <source>
        <dbReference type="Proteomes" id="UP000290287"/>
    </source>
</evidence>
<keyword evidence="3" id="KW-1185">Reference proteome</keyword>
<dbReference type="GO" id="GO:0016747">
    <property type="term" value="F:acyltransferase activity, transferring groups other than amino-acyl groups"/>
    <property type="evidence" value="ECO:0007669"/>
    <property type="project" value="InterPro"/>
</dbReference>
<dbReference type="Pfam" id="PF00583">
    <property type="entry name" value="Acetyltransf_1"/>
    <property type="match status" value="1"/>
</dbReference>
<protein>
    <submittedName>
        <fullName evidence="2">N-acetyltransferase</fullName>
    </submittedName>
</protein>
<comment type="caution">
    <text evidence="2">The sequence shown here is derived from an EMBL/GenBank/DDBJ whole genome shotgun (WGS) entry which is preliminary data.</text>
</comment>
<name>A0A4Q0YRJ6_9GAMM</name>
<keyword evidence="2" id="KW-0808">Transferase</keyword>
<dbReference type="Gene3D" id="3.40.630.30">
    <property type="match status" value="1"/>
</dbReference>
<dbReference type="PROSITE" id="PS51186">
    <property type="entry name" value="GNAT"/>
    <property type="match status" value="1"/>
</dbReference>
<dbReference type="EMBL" id="PEIB01000011">
    <property type="protein sequence ID" value="RXJ73265.1"/>
    <property type="molecule type" value="Genomic_DNA"/>
</dbReference>
<reference evidence="2 3" key="1">
    <citation type="submission" date="2017-10" db="EMBL/GenBank/DDBJ databases">
        <title>Nyctiphanis sp. nov., isolated from the stomach of the euphausiid Nyctiphanes simplex (Hansen, 1911) in the Gulf of California.</title>
        <authorList>
            <person name="Gomez-Gil B."/>
            <person name="Aguilar-Mendez M."/>
            <person name="Lopez-Cortes A."/>
            <person name="Gomez-Gutierrez J."/>
            <person name="Roque A."/>
            <person name="Lang E."/>
            <person name="Gonzalez-Castillo A."/>
        </authorList>
    </citation>
    <scope>NUCLEOTIDE SEQUENCE [LARGE SCALE GENOMIC DNA]</scope>
    <source>
        <strain evidence="2 3">CAIM 600</strain>
    </source>
</reference>
<sequence>MSWRLSLLCFLPINIDNDFSKCHAFREDSFRCSFGSLDGFTTSIEGYEQKIRKRMREPQWFYLHLWKDGEIVGQLEFKTFSFKPDFGYVHLVYLCEQVRGLGFAEQAQAYLENRLMEQGCKGAILSVSRENGRALSHYEKSGWTFLKPNPKHPQTDFWQKTFV</sequence>
<dbReference type="CDD" id="cd04301">
    <property type="entry name" value="NAT_SF"/>
    <property type="match status" value="1"/>
</dbReference>
<dbReference type="OrthoDB" id="1821130at2"/>
<organism evidence="2 3">
    <name type="scientific">Veronia nyctiphanis</name>
    <dbReference type="NCBI Taxonomy" id="1278244"/>
    <lineage>
        <taxon>Bacteria</taxon>
        <taxon>Pseudomonadati</taxon>
        <taxon>Pseudomonadota</taxon>
        <taxon>Gammaproteobacteria</taxon>
        <taxon>Vibrionales</taxon>
        <taxon>Vibrionaceae</taxon>
        <taxon>Veronia</taxon>
    </lineage>
</organism>
<dbReference type="InterPro" id="IPR000182">
    <property type="entry name" value="GNAT_dom"/>
</dbReference>
<accession>A0A4Q0YRJ6</accession>
<dbReference type="RefSeq" id="WP_129122314.1">
    <property type="nucleotide sequence ID" value="NZ_PEIB01000011.1"/>
</dbReference>
<feature type="domain" description="N-acetyltransferase" evidence="1">
    <location>
        <begin position="8"/>
        <end position="163"/>
    </location>
</feature>
<evidence type="ECO:0000259" key="1">
    <source>
        <dbReference type="PROSITE" id="PS51186"/>
    </source>
</evidence>